<accession>A0AAV2Z1I9</accession>
<organism evidence="2 3">
    <name type="scientific">Lagenidium giganteum</name>
    <dbReference type="NCBI Taxonomy" id="4803"/>
    <lineage>
        <taxon>Eukaryota</taxon>
        <taxon>Sar</taxon>
        <taxon>Stramenopiles</taxon>
        <taxon>Oomycota</taxon>
        <taxon>Peronosporomycetes</taxon>
        <taxon>Pythiales</taxon>
        <taxon>Pythiaceae</taxon>
    </lineage>
</organism>
<gene>
    <name evidence="2" type="ORF">N0F65_008476</name>
</gene>
<evidence type="ECO:0000256" key="1">
    <source>
        <dbReference type="SAM" id="MobiDB-lite"/>
    </source>
</evidence>
<name>A0AAV2Z1I9_9STRA</name>
<reference evidence="2" key="1">
    <citation type="submission" date="2022-11" db="EMBL/GenBank/DDBJ databases">
        <authorList>
            <person name="Morgan W.R."/>
            <person name="Tartar A."/>
        </authorList>
    </citation>
    <scope>NUCLEOTIDE SEQUENCE</scope>
    <source>
        <strain evidence="2">ARSEF 373</strain>
    </source>
</reference>
<dbReference type="EMBL" id="DAKRPA010000057">
    <property type="protein sequence ID" value="DBA00833.1"/>
    <property type="molecule type" value="Genomic_DNA"/>
</dbReference>
<evidence type="ECO:0000313" key="3">
    <source>
        <dbReference type="Proteomes" id="UP001146120"/>
    </source>
</evidence>
<comment type="caution">
    <text evidence="2">The sequence shown here is derived from an EMBL/GenBank/DDBJ whole genome shotgun (WGS) entry which is preliminary data.</text>
</comment>
<evidence type="ECO:0000313" key="2">
    <source>
        <dbReference type="EMBL" id="DBA00833.1"/>
    </source>
</evidence>
<proteinExistence type="predicted"/>
<feature type="region of interest" description="Disordered" evidence="1">
    <location>
        <begin position="63"/>
        <end position="87"/>
    </location>
</feature>
<reference evidence="2" key="2">
    <citation type="journal article" date="2023" name="Microbiol Resour">
        <title>Decontamination and Annotation of the Draft Genome Sequence of the Oomycete Lagenidium giganteum ARSEF 373.</title>
        <authorList>
            <person name="Morgan W.R."/>
            <person name="Tartar A."/>
        </authorList>
    </citation>
    <scope>NUCLEOTIDE SEQUENCE</scope>
    <source>
        <strain evidence="2">ARSEF 373</strain>
    </source>
</reference>
<sequence>MQREVEALEALVDRYQEELEHSRSTMRDPLVDGDTCAHASLIGVTEEVYEHQRLYPSGWLSDLHTSDPPATASASGDPKSFDSVSGSIGKSADVLHQTEQLLDQILGGHGLSAIEVEETLEAQRRRSQMVEECQNELEGAVAEFQHMLVSADERKEPSALPGRPPRI</sequence>
<dbReference type="Proteomes" id="UP001146120">
    <property type="component" value="Unassembled WGS sequence"/>
</dbReference>
<keyword evidence="3" id="KW-1185">Reference proteome</keyword>
<dbReference type="AlphaFoldDB" id="A0AAV2Z1I9"/>
<protein>
    <submittedName>
        <fullName evidence="2">Uncharacterized protein</fullName>
    </submittedName>
</protein>